<sequence>MGTSRHDQKDSRSSQIRASTLSSNRGASSARVTASARPDIIQKIRDRLKLGRRRFPATREQEFRKSLLLTEIPVWKLVTFCCYVFAYGVEMADELFDSRMTEVSFYLTPPSRPRNIEIERINRK</sequence>
<name>A0AAV4MX14_CAEEX</name>
<protein>
    <submittedName>
        <fullName evidence="2">Uncharacterized protein</fullName>
    </submittedName>
</protein>
<comment type="caution">
    <text evidence="2">The sequence shown here is derived from an EMBL/GenBank/DDBJ whole genome shotgun (WGS) entry which is preliminary data.</text>
</comment>
<dbReference type="AlphaFoldDB" id="A0AAV4MX14"/>
<dbReference type="Proteomes" id="UP001054945">
    <property type="component" value="Unassembled WGS sequence"/>
</dbReference>
<gene>
    <name evidence="2" type="ORF">CEXT_499761</name>
</gene>
<feature type="compositionally biased region" description="Polar residues" evidence="1">
    <location>
        <begin position="13"/>
        <end position="32"/>
    </location>
</feature>
<feature type="region of interest" description="Disordered" evidence="1">
    <location>
        <begin position="1"/>
        <end position="35"/>
    </location>
</feature>
<organism evidence="2 3">
    <name type="scientific">Caerostris extrusa</name>
    <name type="common">Bark spider</name>
    <name type="synonym">Caerostris bankana</name>
    <dbReference type="NCBI Taxonomy" id="172846"/>
    <lineage>
        <taxon>Eukaryota</taxon>
        <taxon>Metazoa</taxon>
        <taxon>Ecdysozoa</taxon>
        <taxon>Arthropoda</taxon>
        <taxon>Chelicerata</taxon>
        <taxon>Arachnida</taxon>
        <taxon>Araneae</taxon>
        <taxon>Araneomorphae</taxon>
        <taxon>Entelegynae</taxon>
        <taxon>Araneoidea</taxon>
        <taxon>Araneidae</taxon>
        <taxon>Caerostris</taxon>
    </lineage>
</organism>
<evidence type="ECO:0000313" key="2">
    <source>
        <dbReference type="EMBL" id="GIX76310.1"/>
    </source>
</evidence>
<dbReference type="EMBL" id="BPLR01020245">
    <property type="protein sequence ID" value="GIX76310.1"/>
    <property type="molecule type" value="Genomic_DNA"/>
</dbReference>
<feature type="compositionally biased region" description="Basic and acidic residues" evidence="1">
    <location>
        <begin position="1"/>
        <end position="12"/>
    </location>
</feature>
<evidence type="ECO:0000313" key="3">
    <source>
        <dbReference type="Proteomes" id="UP001054945"/>
    </source>
</evidence>
<accession>A0AAV4MX14</accession>
<evidence type="ECO:0000256" key="1">
    <source>
        <dbReference type="SAM" id="MobiDB-lite"/>
    </source>
</evidence>
<reference evidence="2 3" key="1">
    <citation type="submission" date="2021-06" db="EMBL/GenBank/DDBJ databases">
        <title>Caerostris extrusa draft genome.</title>
        <authorList>
            <person name="Kono N."/>
            <person name="Arakawa K."/>
        </authorList>
    </citation>
    <scope>NUCLEOTIDE SEQUENCE [LARGE SCALE GENOMIC DNA]</scope>
</reference>
<keyword evidence="3" id="KW-1185">Reference proteome</keyword>
<proteinExistence type="predicted"/>